<dbReference type="GO" id="GO:0005524">
    <property type="term" value="F:ATP binding"/>
    <property type="evidence" value="ECO:0007669"/>
    <property type="project" value="InterPro"/>
</dbReference>
<name>A0A4R8Q4H9_9PEZI</name>
<dbReference type="InterPro" id="IPR009163">
    <property type="entry name" value="Ap4A_phos1/2"/>
</dbReference>
<dbReference type="InterPro" id="IPR045759">
    <property type="entry name" value="Ap4A_phos1/2_N"/>
</dbReference>
<dbReference type="InterPro" id="IPR043171">
    <property type="entry name" value="Ap4A_phos1/2-like"/>
</dbReference>
<evidence type="ECO:0000313" key="4">
    <source>
        <dbReference type="EMBL" id="TDZ31586.1"/>
    </source>
</evidence>
<dbReference type="GO" id="GO:0009117">
    <property type="term" value="P:nucleotide metabolic process"/>
    <property type="evidence" value="ECO:0007669"/>
    <property type="project" value="InterPro"/>
</dbReference>
<dbReference type="GO" id="GO:0003877">
    <property type="term" value="F:ATP:ADP adenylyltransferase activity"/>
    <property type="evidence" value="ECO:0007669"/>
    <property type="project" value="InterPro"/>
</dbReference>
<accession>A0A4R8Q4H9</accession>
<evidence type="ECO:0000259" key="3">
    <source>
        <dbReference type="Pfam" id="PF19327"/>
    </source>
</evidence>
<proteinExistence type="predicted"/>
<feature type="domain" description="Ap4A phosphorylase 1/2 N-terminal" evidence="3">
    <location>
        <begin position="104"/>
        <end position="191"/>
    </location>
</feature>
<dbReference type="PANTHER" id="PTHR38420:SF1">
    <property type="entry name" value="PUTATIVE (AFU_ORTHOLOGUE AFUA_5G14690)-RELATED"/>
    <property type="match status" value="1"/>
</dbReference>
<dbReference type="Pfam" id="PF09830">
    <property type="entry name" value="ATP_transf"/>
    <property type="match status" value="1"/>
</dbReference>
<dbReference type="PANTHER" id="PTHR38420">
    <property type="entry name" value="AP-4-A PHOSPHORYLASE II"/>
    <property type="match status" value="1"/>
</dbReference>
<protein>
    <submittedName>
        <fullName evidence="4">Protein APA1</fullName>
    </submittedName>
</protein>
<sequence length="319" mass="35077">MGSTTPTEASLLEKFDELVKAGTVLYTPDLKTIHHDDDGFKFEFRLTAALKTKPAAVQDNAELDSRPPTPGNHAAPPKSPQQNAQHLELDEEGRLPGGDISIKQFIVQLVNDTHVLAFNKFCVYRPHLLLLAADGHRRQFEALSSDDFAAATDVLRGLAGGEQEYLVIFNGGKAGGCSRLHKHMQIMPKPVDVVVWPDDETLERAVPYRYFVYRFEDTPGPEELVGGYKRMLKQAAAVVPGREEVVEEDEDGRGVVVPHNVVLGARWMVVVPRVKAGVDGADANAAGMLGMVWASGEEVTSKWFEMGPRWILGEVGVRK</sequence>
<evidence type="ECO:0000256" key="1">
    <source>
        <dbReference type="SAM" id="MobiDB-lite"/>
    </source>
</evidence>
<dbReference type="Pfam" id="PF19327">
    <property type="entry name" value="Ap4A_phos_N"/>
    <property type="match status" value="1"/>
</dbReference>
<dbReference type="Proteomes" id="UP000295083">
    <property type="component" value="Unassembled WGS sequence"/>
</dbReference>
<evidence type="ECO:0000259" key="2">
    <source>
        <dbReference type="Pfam" id="PF09830"/>
    </source>
</evidence>
<dbReference type="InterPro" id="IPR019200">
    <property type="entry name" value="ATP_adenylylTrfase_C"/>
</dbReference>
<dbReference type="Gene3D" id="3.30.428.70">
    <property type="match status" value="1"/>
</dbReference>
<dbReference type="EMBL" id="QAPG01000100">
    <property type="protein sequence ID" value="TDZ31586.1"/>
    <property type="molecule type" value="Genomic_DNA"/>
</dbReference>
<evidence type="ECO:0000313" key="5">
    <source>
        <dbReference type="Proteomes" id="UP000295083"/>
    </source>
</evidence>
<dbReference type="InterPro" id="IPR036265">
    <property type="entry name" value="HIT-like_sf"/>
</dbReference>
<comment type="caution">
    <text evidence="4">The sequence shown here is derived from an EMBL/GenBank/DDBJ whole genome shotgun (WGS) entry which is preliminary data.</text>
</comment>
<reference evidence="4 5" key="1">
    <citation type="submission" date="2018-11" db="EMBL/GenBank/DDBJ databases">
        <title>Genome sequence and assembly of Colletotrichum spinosum.</title>
        <authorList>
            <person name="Gan P."/>
            <person name="Shirasu K."/>
        </authorList>
    </citation>
    <scope>NUCLEOTIDE SEQUENCE [LARGE SCALE GENOMIC DNA]</scope>
    <source>
        <strain evidence="4 5">CBS 515.97</strain>
    </source>
</reference>
<dbReference type="AlphaFoldDB" id="A0A4R8Q4H9"/>
<gene>
    <name evidence="4" type="primary">APA1</name>
    <name evidence="4" type="ORF">C8035_v001497</name>
</gene>
<organism evidence="4 5">
    <name type="scientific">Colletotrichum spinosum</name>
    <dbReference type="NCBI Taxonomy" id="1347390"/>
    <lineage>
        <taxon>Eukaryota</taxon>
        <taxon>Fungi</taxon>
        <taxon>Dikarya</taxon>
        <taxon>Ascomycota</taxon>
        <taxon>Pezizomycotina</taxon>
        <taxon>Sordariomycetes</taxon>
        <taxon>Hypocreomycetidae</taxon>
        <taxon>Glomerellales</taxon>
        <taxon>Glomerellaceae</taxon>
        <taxon>Colletotrichum</taxon>
        <taxon>Colletotrichum orbiculare species complex</taxon>
    </lineage>
</organism>
<feature type="region of interest" description="Disordered" evidence="1">
    <location>
        <begin position="55"/>
        <end position="85"/>
    </location>
</feature>
<dbReference type="SUPFAM" id="SSF54197">
    <property type="entry name" value="HIT-like"/>
    <property type="match status" value="1"/>
</dbReference>
<keyword evidence="5" id="KW-1185">Reference proteome</keyword>
<feature type="domain" description="ATP adenylyltransferase C-terminal" evidence="2">
    <location>
        <begin position="205"/>
        <end position="317"/>
    </location>
</feature>